<evidence type="ECO:0000313" key="1">
    <source>
        <dbReference type="EMBL" id="THH04843.1"/>
    </source>
</evidence>
<accession>A0A4V3XC83</accession>
<evidence type="ECO:0000313" key="2">
    <source>
        <dbReference type="Proteomes" id="UP000308199"/>
    </source>
</evidence>
<dbReference type="Proteomes" id="UP000308199">
    <property type="component" value="Unassembled WGS sequence"/>
</dbReference>
<dbReference type="AlphaFoldDB" id="A0A4V3XC83"/>
<gene>
    <name evidence="1" type="ORF">EW145_g5221</name>
</gene>
<comment type="caution">
    <text evidence="1">The sequence shown here is derived from an EMBL/GenBank/DDBJ whole genome shotgun (WGS) entry which is preliminary data.</text>
</comment>
<proteinExistence type="predicted"/>
<dbReference type="EMBL" id="SGPK01000307">
    <property type="protein sequence ID" value="THH04843.1"/>
    <property type="molecule type" value="Genomic_DNA"/>
</dbReference>
<reference evidence="1 2" key="1">
    <citation type="submission" date="2019-02" db="EMBL/GenBank/DDBJ databases">
        <title>Genome sequencing of the rare red list fungi Phellinidium pouzarii.</title>
        <authorList>
            <person name="Buettner E."/>
            <person name="Kellner H."/>
        </authorList>
    </citation>
    <scope>NUCLEOTIDE SEQUENCE [LARGE SCALE GENOMIC DNA]</scope>
    <source>
        <strain evidence="1 2">DSM 108285</strain>
    </source>
</reference>
<name>A0A4V3XC83_9AGAM</name>
<protein>
    <submittedName>
        <fullName evidence="1">Uncharacterized protein</fullName>
    </submittedName>
</protein>
<organism evidence="1 2">
    <name type="scientific">Phellinidium pouzarii</name>
    <dbReference type="NCBI Taxonomy" id="167371"/>
    <lineage>
        <taxon>Eukaryota</taxon>
        <taxon>Fungi</taxon>
        <taxon>Dikarya</taxon>
        <taxon>Basidiomycota</taxon>
        <taxon>Agaricomycotina</taxon>
        <taxon>Agaricomycetes</taxon>
        <taxon>Hymenochaetales</taxon>
        <taxon>Hymenochaetaceae</taxon>
        <taxon>Phellinidium</taxon>
    </lineage>
</organism>
<sequence>MRKEFNVKAEVPVERAGKKELKVYTMVKANPDRMFESELLHGPQANPPPTLGSSVLFSQLKSVQPYELVEVER</sequence>
<keyword evidence="2" id="KW-1185">Reference proteome</keyword>